<organism evidence="2">
    <name type="scientific">Desulfofervidus auxilii</name>
    <dbReference type="NCBI Taxonomy" id="1621989"/>
    <lineage>
        <taxon>Bacteria</taxon>
        <taxon>Pseudomonadati</taxon>
        <taxon>Thermodesulfobacteriota</taxon>
        <taxon>Candidatus Desulfofervidia</taxon>
        <taxon>Candidatus Desulfofervidales</taxon>
        <taxon>Candidatus Desulfofervidaceae</taxon>
        <taxon>Candidatus Desulfofervidus</taxon>
    </lineage>
</organism>
<keyword evidence="1" id="KW-1133">Transmembrane helix</keyword>
<gene>
    <name evidence="2" type="ORF">ENJ03_01805</name>
</gene>
<dbReference type="Proteomes" id="UP000886268">
    <property type="component" value="Unassembled WGS sequence"/>
</dbReference>
<proteinExistence type="predicted"/>
<keyword evidence="1" id="KW-0812">Transmembrane</keyword>
<feature type="non-terminal residue" evidence="2">
    <location>
        <position position="64"/>
    </location>
</feature>
<dbReference type="EMBL" id="DRKW01000101">
    <property type="protein sequence ID" value="HEB73940.1"/>
    <property type="molecule type" value="Genomic_DNA"/>
</dbReference>
<comment type="caution">
    <text evidence="2">The sequence shown here is derived from an EMBL/GenBank/DDBJ whole genome shotgun (WGS) entry which is preliminary data.</text>
</comment>
<protein>
    <submittedName>
        <fullName evidence="2">Uncharacterized protein</fullName>
    </submittedName>
</protein>
<keyword evidence="1" id="KW-0472">Membrane</keyword>
<dbReference type="AlphaFoldDB" id="A0A7V1I486"/>
<evidence type="ECO:0000313" key="2">
    <source>
        <dbReference type="EMBL" id="HEB73940.1"/>
    </source>
</evidence>
<name>A0A7V1I486_DESA2</name>
<reference evidence="2" key="1">
    <citation type="journal article" date="2020" name="mSystems">
        <title>Genome- and Community-Level Interaction Insights into Carbon Utilization and Element Cycling Functions of Hydrothermarchaeota in Hydrothermal Sediment.</title>
        <authorList>
            <person name="Zhou Z."/>
            <person name="Liu Y."/>
            <person name="Xu W."/>
            <person name="Pan J."/>
            <person name="Luo Z.H."/>
            <person name="Li M."/>
        </authorList>
    </citation>
    <scope>NUCLEOTIDE SEQUENCE [LARGE SCALE GENOMIC DNA]</scope>
    <source>
        <strain evidence="2">HyVt-45</strain>
    </source>
</reference>
<accession>A0A7V1I486</accession>
<evidence type="ECO:0000256" key="1">
    <source>
        <dbReference type="SAM" id="Phobius"/>
    </source>
</evidence>
<sequence length="64" mass="7722">MKIKFPLNLKYIWWVIIALFLVFLSVFFSIKGKFEYEDIAIYEFNQQQLAIARSIARQIENNFT</sequence>
<feature type="transmembrane region" description="Helical" evidence="1">
    <location>
        <begin position="12"/>
        <end position="30"/>
    </location>
</feature>